<evidence type="ECO:0000256" key="2">
    <source>
        <dbReference type="ARBA" id="ARBA00005866"/>
    </source>
</evidence>
<feature type="compositionally biased region" description="Polar residues" evidence="8">
    <location>
        <begin position="27"/>
        <end position="36"/>
    </location>
</feature>
<evidence type="ECO:0000313" key="9">
    <source>
        <dbReference type="EMBL" id="KAH0537491.1"/>
    </source>
</evidence>
<feature type="active site" evidence="6">
    <location>
        <position position="182"/>
    </location>
</feature>
<feature type="binding site" evidence="7">
    <location>
        <position position="102"/>
    </location>
    <ligand>
        <name>substrate</name>
    </ligand>
</feature>
<comment type="function">
    <text evidence="5">Catalyzes the interconversion between the alpha and beta anomers from at least three hexose 6-phosphate sugars (Glc6P, Gal6P, and Man6P).</text>
</comment>
<dbReference type="AlphaFoldDB" id="A0A9P8KVR7"/>
<evidence type="ECO:0000256" key="6">
    <source>
        <dbReference type="PIRSR" id="PIRSR016020-1"/>
    </source>
</evidence>
<keyword evidence="10" id="KW-1185">Reference proteome</keyword>
<dbReference type="GO" id="GO:0047938">
    <property type="term" value="F:glucose-6-phosphate 1-epimerase activity"/>
    <property type="evidence" value="ECO:0007669"/>
    <property type="project" value="UniProtKB-UniRule"/>
</dbReference>
<evidence type="ECO:0000256" key="8">
    <source>
        <dbReference type="SAM" id="MobiDB-lite"/>
    </source>
</evidence>
<feature type="active site" evidence="6">
    <location>
        <position position="288"/>
    </location>
</feature>
<dbReference type="GO" id="GO:0005737">
    <property type="term" value="C:cytoplasm"/>
    <property type="evidence" value="ECO:0007669"/>
    <property type="project" value="TreeGrafter"/>
</dbReference>
<comment type="caution">
    <text evidence="9">The sequence shown here is derived from an EMBL/GenBank/DDBJ whole genome shotgun (WGS) entry which is preliminary data.</text>
</comment>
<dbReference type="Pfam" id="PF01263">
    <property type="entry name" value="Aldose_epim"/>
    <property type="match status" value="1"/>
</dbReference>
<feature type="binding site" evidence="7">
    <location>
        <position position="81"/>
    </location>
    <ligand>
        <name>substrate</name>
    </ligand>
</feature>
<dbReference type="PANTHER" id="PTHR11122:SF13">
    <property type="entry name" value="GLUCOSE-6-PHOSPHATE 1-EPIMERASE"/>
    <property type="match status" value="1"/>
</dbReference>
<keyword evidence="4 5" id="KW-0413">Isomerase</keyword>
<dbReference type="GO" id="GO:0030246">
    <property type="term" value="F:carbohydrate binding"/>
    <property type="evidence" value="ECO:0007669"/>
    <property type="project" value="UniProtKB-UniRule"/>
</dbReference>
<dbReference type="EC" id="5.1.3.15" evidence="3 5"/>
<gene>
    <name evidence="9" type="ORF">FGG08_005709</name>
</gene>
<evidence type="ECO:0000256" key="5">
    <source>
        <dbReference type="PIRNR" id="PIRNR016020"/>
    </source>
</evidence>
<dbReference type="Proteomes" id="UP000698800">
    <property type="component" value="Unassembled WGS sequence"/>
</dbReference>
<dbReference type="PANTHER" id="PTHR11122">
    <property type="entry name" value="APOSPORY-ASSOCIATED PROTEIN C-RELATED"/>
    <property type="match status" value="1"/>
</dbReference>
<accession>A0A9P8KVR7</accession>
<feature type="region of interest" description="Disordered" evidence="8">
    <location>
        <begin position="1"/>
        <end position="36"/>
    </location>
</feature>
<dbReference type="GO" id="GO:0005975">
    <property type="term" value="P:carbohydrate metabolic process"/>
    <property type="evidence" value="ECO:0007669"/>
    <property type="project" value="InterPro"/>
</dbReference>
<dbReference type="CDD" id="cd09020">
    <property type="entry name" value="D-hex-6-P-epi_like"/>
    <property type="match status" value="1"/>
</dbReference>
<name>A0A9P8KVR7_9PEZI</name>
<comment type="catalytic activity">
    <reaction evidence="1">
        <text>alpha-D-glucose 6-phosphate = beta-D-glucose 6-phosphate</text>
        <dbReference type="Rhea" id="RHEA:16249"/>
        <dbReference type="ChEBI" id="CHEBI:58225"/>
        <dbReference type="ChEBI" id="CHEBI:58247"/>
        <dbReference type="EC" id="5.1.3.15"/>
    </reaction>
</comment>
<proteinExistence type="inferred from homology"/>
<dbReference type="InterPro" id="IPR025532">
    <property type="entry name" value="G6P_1-epimerase"/>
</dbReference>
<dbReference type="EMBL" id="JAGHQL010000143">
    <property type="protein sequence ID" value="KAH0537491.1"/>
    <property type="molecule type" value="Genomic_DNA"/>
</dbReference>
<dbReference type="InterPro" id="IPR014718">
    <property type="entry name" value="GH-type_carb-bd"/>
</dbReference>
<organism evidence="9 10">
    <name type="scientific">Glutinoglossum americanum</name>
    <dbReference type="NCBI Taxonomy" id="1670608"/>
    <lineage>
        <taxon>Eukaryota</taxon>
        <taxon>Fungi</taxon>
        <taxon>Dikarya</taxon>
        <taxon>Ascomycota</taxon>
        <taxon>Pezizomycotina</taxon>
        <taxon>Geoglossomycetes</taxon>
        <taxon>Geoglossales</taxon>
        <taxon>Geoglossaceae</taxon>
        <taxon>Glutinoglossum</taxon>
    </lineage>
</organism>
<evidence type="ECO:0000313" key="10">
    <source>
        <dbReference type="Proteomes" id="UP000698800"/>
    </source>
</evidence>
<feature type="binding site" evidence="7">
    <location>
        <position position="107"/>
    </location>
    <ligand>
        <name>substrate</name>
    </ligand>
</feature>
<dbReference type="Gene3D" id="2.70.98.10">
    <property type="match status" value="1"/>
</dbReference>
<reference evidence="9" key="1">
    <citation type="submission" date="2021-03" db="EMBL/GenBank/DDBJ databases">
        <title>Comparative genomics and phylogenomic investigation of the class Geoglossomycetes provide insights into ecological specialization and systematics.</title>
        <authorList>
            <person name="Melie T."/>
            <person name="Pirro S."/>
            <person name="Miller A.N."/>
            <person name="Quandt A."/>
        </authorList>
    </citation>
    <scope>NUCLEOTIDE SEQUENCE</scope>
    <source>
        <strain evidence="9">GBOQ0MN5Z8</strain>
    </source>
</reference>
<dbReference type="InterPro" id="IPR008183">
    <property type="entry name" value="Aldose_1/G6P_1-epimerase"/>
</dbReference>
<comment type="similarity">
    <text evidence="2 5">Belongs to the glucose-6-phosphate 1-epimerase family.</text>
</comment>
<evidence type="ECO:0000256" key="7">
    <source>
        <dbReference type="PIRSR" id="PIRSR016020-2"/>
    </source>
</evidence>
<dbReference type="PIRSF" id="PIRSF016020">
    <property type="entry name" value="PHexose_mutarotase"/>
    <property type="match status" value="1"/>
</dbReference>
<sequence length="316" mass="34782">MVDRPKKPSALPTSAGSSMPPAPQVDISPSSDRVTATLPTGESCEVLLYGATLVSWKSEGGQRENLWMSDAAKVDGSKAVRGGIPLVFPVFGPPPSSSHLPQHGFARISRWEFLGKSTSESDSSVQLDFGLMSSNLSPEMRAAWPCEFGVIYSVTLGRRSLETRVVVRNEGAAAWEFMWLWHTYLRVEDIHQTHLTGLSSTPYHDRVASAHLTSEPSPTPLTITSETDRVYHPPDPQSTITVHTPAPRYEITRENLPDVVVWNPWEEKAKGMSDFEPKDGWENMLCVEEGSVREGVRLEGGEAWEGGVTVRLVEEG</sequence>
<dbReference type="InterPro" id="IPR011013">
    <property type="entry name" value="Gal_mutarotase_sf_dom"/>
</dbReference>
<dbReference type="OrthoDB" id="1659429at2759"/>
<dbReference type="SUPFAM" id="SSF74650">
    <property type="entry name" value="Galactose mutarotase-like"/>
    <property type="match status" value="1"/>
</dbReference>
<evidence type="ECO:0000256" key="3">
    <source>
        <dbReference type="ARBA" id="ARBA00012083"/>
    </source>
</evidence>
<evidence type="ECO:0000256" key="4">
    <source>
        <dbReference type="ARBA" id="ARBA00023235"/>
    </source>
</evidence>
<protein>
    <recommendedName>
        <fullName evidence="3 5">Glucose-6-phosphate 1-epimerase</fullName>
        <ecNumber evidence="3 5">5.1.3.15</ecNumber>
    </recommendedName>
</protein>
<feature type="compositionally biased region" description="Polar residues" evidence="8">
    <location>
        <begin position="211"/>
        <end position="225"/>
    </location>
</feature>
<evidence type="ECO:0000256" key="1">
    <source>
        <dbReference type="ARBA" id="ARBA00001096"/>
    </source>
</evidence>
<feature type="region of interest" description="Disordered" evidence="8">
    <location>
        <begin position="211"/>
        <end position="239"/>
    </location>
</feature>